<name>A0AAD8YM15_9STRA</name>
<evidence type="ECO:0000313" key="4">
    <source>
        <dbReference type="Proteomes" id="UP001224775"/>
    </source>
</evidence>
<evidence type="ECO:0000313" key="3">
    <source>
        <dbReference type="EMBL" id="KAK1747695.1"/>
    </source>
</evidence>
<keyword evidence="4" id="KW-1185">Reference proteome</keyword>
<proteinExistence type="predicted"/>
<organism evidence="3 4">
    <name type="scientific">Skeletonema marinoi</name>
    <dbReference type="NCBI Taxonomy" id="267567"/>
    <lineage>
        <taxon>Eukaryota</taxon>
        <taxon>Sar</taxon>
        <taxon>Stramenopiles</taxon>
        <taxon>Ochrophyta</taxon>
        <taxon>Bacillariophyta</taxon>
        <taxon>Coscinodiscophyceae</taxon>
        <taxon>Thalassiosirophycidae</taxon>
        <taxon>Thalassiosirales</taxon>
        <taxon>Skeletonemataceae</taxon>
        <taxon>Skeletonema</taxon>
        <taxon>Skeletonema marinoi-dohrnii complex</taxon>
    </lineage>
</organism>
<gene>
    <name evidence="3" type="ORF">QTG54_001658</name>
</gene>
<protein>
    <submittedName>
        <fullName evidence="3">Uncharacterized protein</fullName>
    </submittedName>
</protein>
<comment type="caution">
    <text evidence="3">The sequence shown here is derived from an EMBL/GenBank/DDBJ whole genome shotgun (WGS) entry which is preliminary data.</text>
</comment>
<evidence type="ECO:0000256" key="1">
    <source>
        <dbReference type="SAM" id="MobiDB-lite"/>
    </source>
</evidence>
<evidence type="ECO:0000256" key="2">
    <source>
        <dbReference type="SAM" id="SignalP"/>
    </source>
</evidence>
<feature type="chain" id="PRO_5041903592" evidence="2">
    <location>
        <begin position="16"/>
        <end position="232"/>
    </location>
</feature>
<feature type="compositionally biased region" description="Basic residues" evidence="1">
    <location>
        <begin position="220"/>
        <end position="232"/>
    </location>
</feature>
<keyword evidence="2" id="KW-0732">Signal</keyword>
<dbReference type="InterPro" id="IPR057490">
    <property type="entry name" value="DPC4_N"/>
</dbReference>
<dbReference type="Proteomes" id="UP001224775">
    <property type="component" value="Unassembled WGS sequence"/>
</dbReference>
<feature type="region of interest" description="Disordered" evidence="1">
    <location>
        <begin position="206"/>
        <end position="232"/>
    </location>
</feature>
<accession>A0AAD8YM15</accession>
<sequence length="232" mass="23448">MKLTTIVALLPLASAFTTTNGPAARSTTALSSTSIDTRHRLAPQELGVWTQHCVDDAGNYAPCDAVCGHDRRASWESYAPMTSDGNTVRTTGAIGCPGGGDWCYATSFGGAMKNAENVEMRKNAATVAAALAGLGSGVGGAKSDVGLSIPKGPSGSGQIAAVRYQGSIGFTTSGHDVRGARGSYAKPTNYHFVTGEIGLTQGGAAAVGGGARSAAGAPAYKKKSYGLGSWKK</sequence>
<dbReference type="EMBL" id="JATAAI010000002">
    <property type="protein sequence ID" value="KAK1747695.1"/>
    <property type="molecule type" value="Genomic_DNA"/>
</dbReference>
<dbReference type="AlphaFoldDB" id="A0AAD8YM15"/>
<feature type="signal peptide" evidence="2">
    <location>
        <begin position="1"/>
        <end position="15"/>
    </location>
</feature>
<dbReference type="Pfam" id="PF25197">
    <property type="entry name" value="DPC4_N"/>
    <property type="match status" value="1"/>
</dbReference>
<reference evidence="3" key="1">
    <citation type="submission" date="2023-06" db="EMBL/GenBank/DDBJ databases">
        <title>Survivors Of The Sea: Transcriptome response of Skeletonema marinoi to long-term dormancy.</title>
        <authorList>
            <person name="Pinder M.I.M."/>
            <person name="Kourtchenko O."/>
            <person name="Robertson E.K."/>
            <person name="Larsson T."/>
            <person name="Maumus F."/>
            <person name="Osuna-Cruz C.M."/>
            <person name="Vancaester E."/>
            <person name="Stenow R."/>
            <person name="Vandepoele K."/>
            <person name="Ploug H."/>
            <person name="Bruchert V."/>
            <person name="Godhe A."/>
            <person name="Topel M."/>
        </authorList>
    </citation>
    <scope>NUCLEOTIDE SEQUENCE</scope>
    <source>
        <strain evidence="3">R05AC</strain>
    </source>
</reference>